<feature type="domain" description="Phage capsid-like C-terminal" evidence="2">
    <location>
        <begin position="167"/>
        <end position="395"/>
    </location>
</feature>
<dbReference type="RefSeq" id="WP_238127766.1">
    <property type="nucleotide sequence ID" value="NZ_JAKNHJ010000005.1"/>
</dbReference>
<dbReference type="Proteomes" id="UP001200537">
    <property type="component" value="Unassembled WGS sequence"/>
</dbReference>
<evidence type="ECO:0000256" key="1">
    <source>
        <dbReference type="ARBA" id="ARBA00004328"/>
    </source>
</evidence>
<dbReference type="Gene3D" id="3.30.2320.10">
    <property type="entry name" value="hypothetical protein PF0899 domain"/>
    <property type="match status" value="1"/>
</dbReference>
<proteinExistence type="predicted"/>
<dbReference type="Pfam" id="PF05065">
    <property type="entry name" value="Phage_capsid"/>
    <property type="match status" value="1"/>
</dbReference>
<sequence>MNLKEMLAAALKRLEAAQTALNTGNGSVDDVKAASAEVKELSAKLEALKESETITKALGDKKQDAKDAPAKSLGGHVVKTAGAKLKTAKASGQMSAMSITTPEFKAATDTHVTGTLPEHLKPVTIDRNIIREYEPPLRVADFLGAGALDSPTLVYFTEQLGAAVEGAFTTVAEEGKKPQLHFPSYKELTETVRKIAGYIKLSTEMLEDEAFLVTEINNRLLRELAKFEENQLLHGDGQGTNVLGLLKREGLQKMESKADLVDDIFRACSKVAETTGLEADGILINPADYQELRLKKDQNGQYLAGGPFTGQYGVGGILQNPPLWGKTTIVTPAIEKGKVLVGAGKQAATVYHKGGVAVRTAFQNEDDFVHNRVTILAEERLALAVYMPSAFCLLEKTAA</sequence>
<dbReference type="SUPFAM" id="SSF56563">
    <property type="entry name" value="Major capsid protein gp5"/>
    <property type="match status" value="1"/>
</dbReference>
<evidence type="ECO:0000259" key="2">
    <source>
        <dbReference type="Pfam" id="PF05065"/>
    </source>
</evidence>
<dbReference type="InterPro" id="IPR054612">
    <property type="entry name" value="Phage_capsid-like_C"/>
</dbReference>
<evidence type="ECO:0000313" key="3">
    <source>
        <dbReference type="EMBL" id="MCG4617536.1"/>
    </source>
</evidence>
<dbReference type="NCBIfam" id="TIGR01554">
    <property type="entry name" value="major_cap_HK97"/>
    <property type="match status" value="1"/>
</dbReference>
<dbReference type="Gene3D" id="3.30.2400.10">
    <property type="entry name" value="Major capsid protein gp5"/>
    <property type="match status" value="1"/>
</dbReference>
<protein>
    <submittedName>
        <fullName evidence="3">Phage major capsid protein</fullName>
    </submittedName>
</protein>
<comment type="subcellular location">
    <subcellularLocation>
        <location evidence="1">Virion</location>
    </subcellularLocation>
</comment>
<dbReference type="InterPro" id="IPR024455">
    <property type="entry name" value="Phage_capsid"/>
</dbReference>
<reference evidence="3" key="1">
    <citation type="submission" date="2022-01" db="EMBL/GenBank/DDBJ databases">
        <title>Collection of gut derived symbiotic bacterial strains cultured from healthy donors.</title>
        <authorList>
            <person name="Lin H."/>
            <person name="Kohout C."/>
            <person name="Waligurski E."/>
            <person name="Pamer E.G."/>
        </authorList>
    </citation>
    <scope>NUCLEOTIDE SEQUENCE</scope>
    <source>
        <strain evidence="3">DFI.7.46</strain>
    </source>
</reference>
<dbReference type="EMBL" id="JAKNHJ010000005">
    <property type="protein sequence ID" value="MCG4617536.1"/>
    <property type="molecule type" value="Genomic_DNA"/>
</dbReference>
<comment type="caution">
    <text evidence="3">The sequence shown here is derived from an EMBL/GenBank/DDBJ whole genome shotgun (WGS) entry which is preliminary data.</text>
</comment>
<dbReference type="AlphaFoldDB" id="A0AAJ1BBG8"/>
<evidence type="ECO:0000313" key="4">
    <source>
        <dbReference type="Proteomes" id="UP001200537"/>
    </source>
</evidence>
<organism evidence="3 4">
    <name type="scientific">Varibaculum cambriense</name>
    <dbReference type="NCBI Taxonomy" id="184870"/>
    <lineage>
        <taxon>Bacteria</taxon>
        <taxon>Bacillati</taxon>
        <taxon>Actinomycetota</taxon>
        <taxon>Actinomycetes</taxon>
        <taxon>Actinomycetales</taxon>
        <taxon>Actinomycetaceae</taxon>
        <taxon>Varibaculum</taxon>
    </lineage>
</organism>
<accession>A0AAJ1BBG8</accession>
<name>A0AAJ1BBG8_9ACTO</name>
<gene>
    <name evidence="3" type="ORF">L0M99_03355</name>
</gene>